<dbReference type="Proteomes" id="UP001320706">
    <property type="component" value="Unassembled WGS sequence"/>
</dbReference>
<accession>A0ACC3SPW5</accession>
<proteinExistence type="predicted"/>
<evidence type="ECO:0000313" key="1">
    <source>
        <dbReference type="EMBL" id="KAK8220175.1"/>
    </source>
</evidence>
<name>A0ACC3SPW5_9PEZI</name>
<protein>
    <submittedName>
        <fullName evidence="1">Protein phosphatase regulator</fullName>
    </submittedName>
</protein>
<gene>
    <name evidence="1" type="primary">BUD14</name>
    <name evidence="1" type="ORF">M8818_000591</name>
</gene>
<keyword evidence="2" id="KW-1185">Reference proteome</keyword>
<reference evidence="1" key="1">
    <citation type="submission" date="2024-02" db="EMBL/GenBank/DDBJ databases">
        <title>Metagenome Assembled Genome of Zalaria obscura JY119.</title>
        <authorList>
            <person name="Vighnesh L."/>
            <person name="Jagadeeshwari U."/>
            <person name="Venkata Ramana C."/>
            <person name="Sasikala C."/>
        </authorList>
    </citation>
    <scope>NUCLEOTIDE SEQUENCE</scope>
    <source>
        <strain evidence="1">JY119</strain>
    </source>
</reference>
<sequence length="657" mass="72194">MDKNVDLSQAMLGDNPEKSKNPLKKAIRRRNAKTVQFAAPTYVEASDYDYSTEDEDHLNDSFTNGDLVTDDVQEAQVADDEQKAAADAVATDGSREPTPTPNEVRDASGAVKDIKQPEDQQVVSPQIGDKSGESFCARTYLYSVTYIRSEAAPIKSRKGARPDSFLKDEAETRKITLTPNILRDDSSSLRSGDNTRGNSFESLEKTPSPVEKGKEEKKKKEKKQGMLSGLFKSKKKEKKVRTEDESVLSEMGSPELTRTSTDNSTSTLDRSSAGSLDSKSGKGAKGKLSKAPPSQLASTTASTNSPAAAATKLQLPPMEFLAELEGSQVAFEAPTGHEENMSFENRRRSRSPPPVVFRNTPHHTLEQRQRADSASKARLGWPKRAKKSDTRMELDDFDESDMDVSEETEEIEEMHQDPVEHAPKERLSESPIEIQKDGTFMHGTEAIHIPFMTGDVEESEEEPSEVGTMEEVEDDNTPTMSTPEILDASEAKDGFADTTADKAHHDSDATPTPSNPQSPQLSRDDDAVPSLTRSTPSPISSTHEPKEPHRQSSLSSTASSQPHSALSGSQASEKEKEKQWDDASLRRWLDGDNDIRDMLVVVHDKSGITPVGTDHPLMAGLFGEETKRLDEMGKELDGLLGQWMGRRQRKGNTPVPV</sequence>
<comment type="caution">
    <text evidence="1">The sequence shown here is derived from an EMBL/GenBank/DDBJ whole genome shotgun (WGS) entry which is preliminary data.</text>
</comment>
<organism evidence="1 2">
    <name type="scientific">Zalaria obscura</name>
    <dbReference type="NCBI Taxonomy" id="2024903"/>
    <lineage>
        <taxon>Eukaryota</taxon>
        <taxon>Fungi</taxon>
        <taxon>Dikarya</taxon>
        <taxon>Ascomycota</taxon>
        <taxon>Pezizomycotina</taxon>
        <taxon>Dothideomycetes</taxon>
        <taxon>Dothideomycetidae</taxon>
        <taxon>Dothideales</taxon>
        <taxon>Zalariaceae</taxon>
        <taxon>Zalaria</taxon>
    </lineage>
</organism>
<evidence type="ECO:0000313" key="2">
    <source>
        <dbReference type="Proteomes" id="UP001320706"/>
    </source>
</evidence>
<dbReference type="EMBL" id="JAMKPW020000002">
    <property type="protein sequence ID" value="KAK8220175.1"/>
    <property type="molecule type" value="Genomic_DNA"/>
</dbReference>